<protein>
    <submittedName>
        <fullName evidence="1">Uncharacterized protein</fullName>
    </submittedName>
</protein>
<sequence length="60" mass="7063">MEAVRCPGRNFRIVVLCTNREKMIRMDIFHTKYKSEPSGLLFYGQNAKKNHQDGHFAHKI</sequence>
<accession>A0A0D8JE79</accession>
<evidence type="ECO:0000313" key="1">
    <source>
        <dbReference type="EMBL" id="KJF44851.1"/>
    </source>
</evidence>
<keyword evidence="2" id="KW-1185">Reference proteome</keyword>
<evidence type="ECO:0000313" key="2">
    <source>
        <dbReference type="Proteomes" id="UP000032544"/>
    </source>
</evidence>
<organism evidence="1 2">
    <name type="scientific">Draconibacterium sediminis</name>
    <dbReference type="NCBI Taxonomy" id="1544798"/>
    <lineage>
        <taxon>Bacteria</taxon>
        <taxon>Pseudomonadati</taxon>
        <taxon>Bacteroidota</taxon>
        <taxon>Bacteroidia</taxon>
        <taxon>Marinilabiliales</taxon>
        <taxon>Prolixibacteraceae</taxon>
        <taxon>Draconibacterium</taxon>
    </lineage>
</organism>
<dbReference type="Proteomes" id="UP000032544">
    <property type="component" value="Unassembled WGS sequence"/>
</dbReference>
<comment type="caution">
    <text evidence="1">The sequence shown here is derived from an EMBL/GenBank/DDBJ whole genome shotgun (WGS) entry which is preliminary data.</text>
</comment>
<proteinExistence type="predicted"/>
<dbReference type="AlphaFoldDB" id="A0A0D8JE79"/>
<gene>
    <name evidence="1" type="ORF">LH29_05275</name>
</gene>
<reference evidence="1 2" key="1">
    <citation type="submission" date="2014-09" db="EMBL/GenBank/DDBJ databases">
        <title>Draft Genome Sequence of Draconibacterium sp. JN14CK-3.</title>
        <authorList>
            <person name="Dong C."/>
            <person name="Lai Q."/>
            <person name="Shao Z."/>
        </authorList>
    </citation>
    <scope>NUCLEOTIDE SEQUENCE [LARGE SCALE GENOMIC DNA]</scope>
    <source>
        <strain evidence="1 2">JN14CK-3</strain>
    </source>
</reference>
<name>A0A0D8JE79_9BACT</name>
<dbReference type="EMBL" id="JRHC01000001">
    <property type="protein sequence ID" value="KJF44851.1"/>
    <property type="molecule type" value="Genomic_DNA"/>
</dbReference>